<keyword evidence="2" id="KW-0539">Nucleus</keyword>
<organism evidence="6">
    <name type="scientific">Sesamum calycinum</name>
    <dbReference type="NCBI Taxonomy" id="2727403"/>
    <lineage>
        <taxon>Eukaryota</taxon>
        <taxon>Viridiplantae</taxon>
        <taxon>Streptophyta</taxon>
        <taxon>Embryophyta</taxon>
        <taxon>Tracheophyta</taxon>
        <taxon>Spermatophyta</taxon>
        <taxon>Magnoliopsida</taxon>
        <taxon>eudicotyledons</taxon>
        <taxon>Gunneridae</taxon>
        <taxon>Pentapetalae</taxon>
        <taxon>asterids</taxon>
        <taxon>lamiids</taxon>
        <taxon>Lamiales</taxon>
        <taxon>Pedaliaceae</taxon>
        <taxon>Sesamum</taxon>
    </lineage>
</organism>
<feature type="region of interest" description="Disordered" evidence="5">
    <location>
        <begin position="70"/>
        <end position="320"/>
    </location>
</feature>
<name>A0AAW2MNY6_9LAMI</name>
<evidence type="ECO:0000256" key="1">
    <source>
        <dbReference type="ARBA" id="ARBA00023054"/>
    </source>
</evidence>
<dbReference type="EMBL" id="JACGWM010000013">
    <property type="protein sequence ID" value="KAL0332273.1"/>
    <property type="molecule type" value="Genomic_DNA"/>
</dbReference>
<proteinExistence type="inferred from homology"/>
<evidence type="ECO:0000313" key="6">
    <source>
        <dbReference type="EMBL" id="KAL0332273.1"/>
    </source>
</evidence>
<sequence>MGISALSEKQVVGSAKTLPSDVSALSEKQVVGFPETSPSGEKEPEASLQVANDSFDFQIVESDSALREVDAGQALSVDQDPLSVPEDSPNSKLKAQRRPGKGGRPRASRTRSVKAAVDGSKTNGHSESIKDGDRPRRRQRVVATEPSPGQKRYNLRQPKKSVGTVANGSLPRVGRGKEKETNQLAGAEANQSENVEIGGASREEVNEPGAAAARPRGFRDRDGDEPVRSNWAASEFSADSPFKIAGDTHGGRVDTANTSVDDVVGSEVNGMAEGTRDYSHEEFKSESHGGEDDNNDGDDDEVDHPGEVSIGKKLWTFLTT</sequence>
<reference evidence="6" key="2">
    <citation type="journal article" date="2024" name="Plant">
        <title>Genomic evolution and insights into agronomic trait innovations of Sesamum species.</title>
        <authorList>
            <person name="Miao H."/>
            <person name="Wang L."/>
            <person name="Qu L."/>
            <person name="Liu H."/>
            <person name="Sun Y."/>
            <person name="Le M."/>
            <person name="Wang Q."/>
            <person name="Wei S."/>
            <person name="Zheng Y."/>
            <person name="Lin W."/>
            <person name="Duan Y."/>
            <person name="Cao H."/>
            <person name="Xiong S."/>
            <person name="Wang X."/>
            <person name="Wei L."/>
            <person name="Li C."/>
            <person name="Ma Q."/>
            <person name="Ju M."/>
            <person name="Zhao R."/>
            <person name="Li G."/>
            <person name="Mu C."/>
            <person name="Tian Q."/>
            <person name="Mei H."/>
            <person name="Zhang T."/>
            <person name="Gao T."/>
            <person name="Zhang H."/>
        </authorList>
    </citation>
    <scope>NUCLEOTIDE SEQUENCE</scope>
    <source>
        <strain evidence="6">KEN8</strain>
    </source>
</reference>
<evidence type="ECO:0000256" key="3">
    <source>
        <dbReference type="ARBA" id="ARBA00024186"/>
    </source>
</evidence>
<dbReference type="GO" id="GO:0006997">
    <property type="term" value="P:nucleus organization"/>
    <property type="evidence" value="ECO:0007669"/>
    <property type="project" value="InterPro"/>
</dbReference>
<feature type="compositionally biased region" description="Basic and acidic residues" evidence="5">
    <location>
        <begin position="274"/>
        <end position="291"/>
    </location>
</feature>
<feature type="compositionally biased region" description="Basic and acidic residues" evidence="5">
    <location>
        <begin position="217"/>
        <end position="227"/>
    </location>
</feature>
<keyword evidence="1" id="KW-0175">Coiled coil</keyword>
<evidence type="ECO:0000256" key="5">
    <source>
        <dbReference type="SAM" id="MobiDB-lite"/>
    </source>
</evidence>
<evidence type="ECO:0000256" key="4">
    <source>
        <dbReference type="ARBA" id="ARBA00024208"/>
    </source>
</evidence>
<accession>A0AAW2MNY6</accession>
<evidence type="ECO:0000256" key="2">
    <source>
        <dbReference type="ARBA" id="ARBA00023242"/>
    </source>
</evidence>
<comment type="subcellular location">
    <subcellularLocation>
        <location evidence="3">Nucleus lamina</location>
    </subcellularLocation>
</comment>
<dbReference type="PANTHER" id="PTHR31908:SF11">
    <property type="entry name" value="PROTEIN CROWDED NUCLEI 1"/>
    <property type="match status" value="1"/>
</dbReference>
<feature type="region of interest" description="Disordered" evidence="5">
    <location>
        <begin position="1"/>
        <end position="21"/>
    </location>
</feature>
<comment type="similarity">
    <text evidence="4">Belongs to the CRWN family.</text>
</comment>
<comment type="caution">
    <text evidence="6">The sequence shown here is derived from an EMBL/GenBank/DDBJ whole genome shotgun (WGS) entry which is preliminary data.</text>
</comment>
<protein>
    <submittedName>
        <fullName evidence="6">Protein CROWDED NUCLEI 1</fullName>
    </submittedName>
</protein>
<dbReference type="AlphaFoldDB" id="A0AAW2MNY6"/>
<dbReference type="InterPro" id="IPR040418">
    <property type="entry name" value="CRWN"/>
</dbReference>
<dbReference type="PANTHER" id="PTHR31908">
    <property type="entry name" value="PROTEIN CROWDED NUCLEI 4"/>
    <property type="match status" value="1"/>
</dbReference>
<feature type="compositionally biased region" description="Basic residues" evidence="5">
    <location>
        <begin position="94"/>
        <end position="112"/>
    </location>
</feature>
<feature type="compositionally biased region" description="Acidic residues" evidence="5">
    <location>
        <begin position="292"/>
        <end position="302"/>
    </location>
</feature>
<dbReference type="GO" id="GO:0005652">
    <property type="term" value="C:nuclear lamina"/>
    <property type="evidence" value="ECO:0007669"/>
    <property type="project" value="UniProtKB-SubCell"/>
</dbReference>
<gene>
    <name evidence="6" type="ORF">Scaly_2128800</name>
</gene>
<reference evidence="6" key="1">
    <citation type="submission" date="2020-06" db="EMBL/GenBank/DDBJ databases">
        <authorList>
            <person name="Li T."/>
            <person name="Hu X."/>
            <person name="Zhang T."/>
            <person name="Song X."/>
            <person name="Zhang H."/>
            <person name="Dai N."/>
            <person name="Sheng W."/>
            <person name="Hou X."/>
            <person name="Wei L."/>
        </authorList>
    </citation>
    <scope>NUCLEOTIDE SEQUENCE</scope>
    <source>
        <strain evidence="6">KEN8</strain>
        <tissue evidence="6">Leaf</tissue>
    </source>
</reference>